<dbReference type="AlphaFoldDB" id="A0A0G4ET15"/>
<feature type="compositionally biased region" description="Basic and acidic residues" evidence="5">
    <location>
        <begin position="43"/>
        <end position="57"/>
    </location>
</feature>
<dbReference type="EMBL" id="CDMY01000300">
    <property type="protein sequence ID" value="CEM00851.1"/>
    <property type="molecule type" value="Genomic_DNA"/>
</dbReference>
<dbReference type="PROSITE" id="PS51039">
    <property type="entry name" value="ZF_AN1"/>
    <property type="match status" value="1"/>
</dbReference>
<dbReference type="InterPro" id="IPR000058">
    <property type="entry name" value="Znf_AN1"/>
</dbReference>
<evidence type="ECO:0000259" key="6">
    <source>
        <dbReference type="PROSITE" id="PS51036"/>
    </source>
</evidence>
<dbReference type="Proteomes" id="UP000041254">
    <property type="component" value="Unassembled WGS sequence"/>
</dbReference>
<dbReference type="GO" id="GO:0008270">
    <property type="term" value="F:zinc ion binding"/>
    <property type="evidence" value="ECO:0007669"/>
    <property type="project" value="UniProtKB-KW"/>
</dbReference>
<evidence type="ECO:0000256" key="3">
    <source>
        <dbReference type="ARBA" id="ARBA00022833"/>
    </source>
</evidence>
<dbReference type="InterPro" id="IPR050652">
    <property type="entry name" value="AN1_A20_ZnFinger"/>
</dbReference>
<feature type="region of interest" description="Disordered" evidence="5">
    <location>
        <begin position="43"/>
        <end position="112"/>
    </location>
</feature>
<feature type="compositionally biased region" description="Low complexity" evidence="5">
    <location>
        <begin position="71"/>
        <end position="93"/>
    </location>
</feature>
<dbReference type="PANTHER" id="PTHR10634">
    <property type="entry name" value="AN1-TYPE ZINC FINGER PROTEIN"/>
    <property type="match status" value="1"/>
</dbReference>
<dbReference type="Pfam" id="PF01754">
    <property type="entry name" value="zf-A20"/>
    <property type="match status" value="1"/>
</dbReference>
<evidence type="ECO:0000256" key="1">
    <source>
        <dbReference type="ARBA" id="ARBA00022723"/>
    </source>
</evidence>
<dbReference type="SUPFAM" id="SSF57716">
    <property type="entry name" value="Glucocorticoid receptor-like (DNA-binding domain)"/>
    <property type="match status" value="1"/>
</dbReference>
<evidence type="ECO:0000313" key="8">
    <source>
        <dbReference type="EMBL" id="CEM00851.1"/>
    </source>
</evidence>
<feature type="domain" description="A20-type" evidence="6">
    <location>
        <begin position="10"/>
        <end position="44"/>
    </location>
</feature>
<dbReference type="InterPro" id="IPR035896">
    <property type="entry name" value="AN1-like_Znf"/>
</dbReference>
<feature type="compositionally biased region" description="Basic and acidic residues" evidence="5">
    <location>
        <begin position="94"/>
        <end position="111"/>
    </location>
</feature>
<evidence type="ECO:0008006" key="10">
    <source>
        <dbReference type="Google" id="ProtNLM"/>
    </source>
</evidence>
<dbReference type="SMART" id="SM00154">
    <property type="entry name" value="ZnF_AN1"/>
    <property type="match status" value="1"/>
</dbReference>
<dbReference type="SUPFAM" id="SSF118310">
    <property type="entry name" value="AN1-like Zinc finger"/>
    <property type="match status" value="1"/>
</dbReference>
<dbReference type="PROSITE" id="PS51036">
    <property type="entry name" value="ZF_A20"/>
    <property type="match status" value="1"/>
</dbReference>
<sequence length="179" mass="19655">MSEQQQQEQQQQQVLCANGCGFFGSASTRNLCSKCWRQVVQEEKAEGASRPSEKLQGLDKALTADKTAPPNDSSSTGNGAASSAASDVAGASTKPEEVKTAAEGDADKPDRPVQVNKNRCWKCRAKIGLLGFECRCGYFFCGTHRYADMHECDFDWKNFERQNLAKLNPEVAPSKLERI</sequence>
<evidence type="ECO:0000256" key="4">
    <source>
        <dbReference type="PROSITE-ProRule" id="PRU00449"/>
    </source>
</evidence>
<dbReference type="PANTHER" id="PTHR10634:SF149">
    <property type="entry name" value="AN1-TYPE DOMAIN-CONTAINING PROTEIN-RELATED"/>
    <property type="match status" value="1"/>
</dbReference>
<dbReference type="GO" id="GO:0003677">
    <property type="term" value="F:DNA binding"/>
    <property type="evidence" value="ECO:0007669"/>
    <property type="project" value="InterPro"/>
</dbReference>
<evidence type="ECO:0000256" key="2">
    <source>
        <dbReference type="ARBA" id="ARBA00022771"/>
    </source>
</evidence>
<dbReference type="Pfam" id="PF01428">
    <property type="entry name" value="zf-AN1"/>
    <property type="match status" value="1"/>
</dbReference>
<feature type="domain" description="AN1-type" evidence="7">
    <location>
        <begin position="114"/>
        <end position="160"/>
    </location>
</feature>
<keyword evidence="3" id="KW-0862">Zinc</keyword>
<name>A0A0G4ET15_VITBC</name>
<dbReference type="PhylomeDB" id="A0A0G4ET15"/>
<keyword evidence="2 4" id="KW-0863">Zinc-finger</keyword>
<dbReference type="InParanoid" id="A0A0G4ET15"/>
<accession>A0A0G4ET15</accession>
<evidence type="ECO:0000259" key="7">
    <source>
        <dbReference type="PROSITE" id="PS51039"/>
    </source>
</evidence>
<reference evidence="8 9" key="1">
    <citation type="submission" date="2014-11" db="EMBL/GenBank/DDBJ databases">
        <authorList>
            <person name="Zhu J."/>
            <person name="Qi W."/>
            <person name="Song R."/>
        </authorList>
    </citation>
    <scope>NUCLEOTIDE SEQUENCE [LARGE SCALE GENOMIC DNA]</scope>
</reference>
<dbReference type="InterPro" id="IPR002653">
    <property type="entry name" value="Znf_A20"/>
</dbReference>
<dbReference type="FunCoup" id="A0A0G4ET15">
    <property type="interactions" value="110"/>
</dbReference>
<keyword evidence="9" id="KW-1185">Reference proteome</keyword>
<dbReference type="Gene3D" id="1.20.5.4770">
    <property type="match status" value="1"/>
</dbReference>
<dbReference type="VEuPathDB" id="CryptoDB:Vbra_12986"/>
<protein>
    <recommendedName>
        <fullName evidence="10">AN1-type domain-containing protein</fullName>
    </recommendedName>
</protein>
<evidence type="ECO:0000313" key="9">
    <source>
        <dbReference type="Proteomes" id="UP000041254"/>
    </source>
</evidence>
<proteinExistence type="predicted"/>
<dbReference type="OMA" id="VLCENNC"/>
<dbReference type="STRING" id="1169540.A0A0G4ET15"/>
<dbReference type="SMART" id="SM00259">
    <property type="entry name" value="ZnF_A20"/>
    <property type="match status" value="1"/>
</dbReference>
<organism evidence="8 9">
    <name type="scientific">Vitrella brassicaformis (strain CCMP3155)</name>
    <dbReference type="NCBI Taxonomy" id="1169540"/>
    <lineage>
        <taxon>Eukaryota</taxon>
        <taxon>Sar</taxon>
        <taxon>Alveolata</taxon>
        <taxon>Colpodellida</taxon>
        <taxon>Vitrellaceae</taxon>
        <taxon>Vitrella</taxon>
    </lineage>
</organism>
<evidence type="ECO:0000256" key="5">
    <source>
        <dbReference type="SAM" id="MobiDB-lite"/>
    </source>
</evidence>
<keyword evidence="1" id="KW-0479">Metal-binding</keyword>
<dbReference type="OrthoDB" id="428577at2759"/>
<dbReference type="Gene3D" id="4.10.1110.10">
    <property type="entry name" value="AN1-like Zinc finger"/>
    <property type="match status" value="1"/>
</dbReference>
<gene>
    <name evidence="8" type="ORF">Vbra_12986</name>
</gene>